<dbReference type="EMBL" id="JBHUKU010000006">
    <property type="protein sequence ID" value="MFD2459483.1"/>
    <property type="molecule type" value="Genomic_DNA"/>
</dbReference>
<reference evidence="3" key="1">
    <citation type="journal article" date="2019" name="Int. J. Syst. Evol. Microbiol.">
        <title>The Global Catalogue of Microorganisms (GCM) 10K type strain sequencing project: providing services to taxonomists for standard genome sequencing and annotation.</title>
        <authorList>
            <consortium name="The Broad Institute Genomics Platform"/>
            <consortium name="The Broad Institute Genome Sequencing Center for Infectious Disease"/>
            <person name="Wu L."/>
            <person name="Ma J."/>
        </authorList>
    </citation>
    <scope>NUCLEOTIDE SEQUENCE [LARGE SCALE GENOMIC DNA]</scope>
    <source>
        <strain evidence="3">CGMCC 4.7643</strain>
    </source>
</reference>
<dbReference type="Proteomes" id="UP001597419">
    <property type="component" value="Unassembled WGS sequence"/>
</dbReference>
<evidence type="ECO:0008006" key="4">
    <source>
        <dbReference type="Google" id="ProtNLM"/>
    </source>
</evidence>
<keyword evidence="1" id="KW-0732">Signal</keyword>
<name>A0ABW5GED3_9PSEU</name>
<organism evidence="2 3">
    <name type="scientific">Amycolatopsis samaneae</name>
    <dbReference type="NCBI Taxonomy" id="664691"/>
    <lineage>
        <taxon>Bacteria</taxon>
        <taxon>Bacillati</taxon>
        <taxon>Actinomycetota</taxon>
        <taxon>Actinomycetes</taxon>
        <taxon>Pseudonocardiales</taxon>
        <taxon>Pseudonocardiaceae</taxon>
        <taxon>Amycolatopsis</taxon>
    </lineage>
</organism>
<dbReference type="PROSITE" id="PS51257">
    <property type="entry name" value="PROKAR_LIPOPROTEIN"/>
    <property type="match status" value="1"/>
</dbReference>
<accession>A0ABW5GED3</accession>
<protein>
    <recommendedName>
        <fullName evidence="4">Lipoprotein</fullName>
    </recommendedName>
</protein>
<proteinExistence type="predicted"/>
<sequence>MRKRPTTIICALGAVLVLATACGQARAGTALPKGDDAAAYVGGKFEAAMNKLQDVIDNQRDVTTSSDNYFRFDEKYAHSLITAARTGSPESRVVHNRSQKNPDDVLDTFTPADGPVEYMYLGPAFKAAAPTSWVSMAKSEVGQQLKCGFAGVYTACKMADAVAMSANADKKTVKGAKVGRDGKTELTADVTFDAFLTRPVEQLPESIKSQITPELRKAVIPTKILLNPDGTLDQIVMEAKFEGSGHKVELRYDFRFTGKASAQDLPKLPDPAQVTALPDRAAKDALWAKIAEARGN</sequence>
<feature type="signal peptide" evidence="1">
    <location>
        <begin position="1"/>
        <end position="27"/>
    </location>
</feature>
<keyword evidence="3" id="KW-1185">Reference proteome</keyword>
<dbReference type="RefSeq" id="WP_345396765.1">
    <property type="nucleotide sequence ID" value="NZ_BAABHG010000008.1"/>
</dbReference>
<evidence type="ECO:0000313" key="3">
    <source>
        <dbReference type="Proteomes" id="UP001597419"/>
    </source>
</evidence>
<comment type="caution">
    <text evidence="2">The sequence shown here is derived from an EMBL/GenBank/DDBJ whole genome shotgun (WGS) entry which is preliminary data.</text>
</comment>
<gene>
    <name evidence="2" type="ORF">ACFSYJ_12800</name>
</gene>
<evidence type="ECO:0000313" key="2">
    <source>
        <dbReference type="EMBL" id="MFD2459483.1"/>
    </source>
</evidence>
<evidence type="ECO:0000256" key="1">
    <source>
        <dbReference type="SAM" id="SignalP"/>
    </source>
</evidence>
<feature type="chain" id="PRO_5045143897" description="Lipoprotein" evidence="1">
    <location>
        <begin position="28"/>
        <end position="296"/>
    </location>
</feature>